<comment type="caution">
    <text evidence="2">The sequence shown here is derived from an EMBL/GenBank/DDBJ whole genome shotgun (WGS) entry which is preliminary data.</text>
</comment>
<feature type="compositionally biased region" description="Basic and acidic residues" evidence="1">
    <location>
        <begin position="45"/>
        <end position="63"/>
    </location>
</feature>
<name>A0A9N9D1P4_9GLOM</name>
<proteinExistence type="predicted"/>
<feature type="region of interest" description="Disordered" evidence="1">
    <location>
        <begin position="45"/>
        <end position="107"/>
    </location>
</feature>
<dbReference type="Proteomes" id="UP000789706">
    <property type="component" value="Unassembled WGS sequence"/>
</dbReference>
<evidence type="ECO:0000313" key="3">
    <source>
        <dbReference type="Proteomes" id="UP000789706"/>
    </source>
</evidence>
<reference evidence="2" key="1">
    <citation type="submission" date="2021-06" db="EMBL/GenBank/DDBJ databases">
        <authorList>
            <person name="Kallberg Y."/>
            <person name="Tangrot J."/>
            <person name="Rosling A."/>
        </authorList>
    </citation>
    <scope>NUCLEOTIDE SEQUENCE</scope>
    <source>
        <strain evidence="2">AZ414A</strain>
    </source>
</reference>
<evidence type="ECO:0000256" key="1">
    <source>
        <dbReference type="SAM" id="MobiDB-lite"/>
    </source>
</evidence>
<feature type="non-terminal residue" evidence="2">
    <location>
        <position position="1"/>
    </location>
</feature>
<keyword evidence="3" id="KW-1185">Reference proteome</keyword>
<feature type="compositionally biased region" description="Low complexity" evidence="1">
    <location>
        <begin position="85"/>
        <end position="95"/>
    </location>
</feature>
<protein>
    <submittedName>
        <fullName evidence="2">7915_t:CDS:1</fullName>
    </submittedName>
</protein>
<gene>
    <name evidence="2" type="ORF">DEBURN_LOCUS10317</name>
</gene>
<feature type="compositionally biased region" description="Basic residues" evidence="1">
    <location>
        <begin position="97"/>
        <end position="107"/>
    </location>
</feature>
<dbReference type="AlphaFoldDB" id="A0A9N9D1P4"/>
<evidence type="ECO:0000313" key="2">
    <source>
        <dbReference type="EMBL" id="CAG8619735.1"/>
    </source>
</evidence>
<accession>A0A9N9D1P4</accession>
<sequence length="107" mass="12009">GCGKKFKLTQKSAPLFQWHHLEVFHDERCANCRLKEFKELIAEAQRKGQHLTEEGKEYLKELEEMATEESSSSSSPTPTSPISPPSSSSPTTSTSKLGKKKKRLTTE</sequence>
<organism evidence="2 3">
    <name type="scientific">Diversispora eburnea</name>
    <dbReference type="NCBI Taxonomy" id="1213867"/>
    <lineage>
        <taxon>Eukaryota</taxon>
        <taxon>Fungi</taxon>
        <taxon>Fungi incertae sedis</taxon>
        <taxon>Mucoromycota</taxon>
        <taxon>Glomeromycotina</taxon>
        <taxon>Glomeromycetes</taxon>
        <taxon>Diversisporales</taxon>
        <taxon>Diversisporaceae</taxon>
        <taxon>Diversispora</taxon>
    </lineage>
</organism>
<dbReference type="EMBL" id="CAJVPK010002858">
    <property type="protein sequence ID" value="CAG8619735.1"/>
    <property type="molecule type" value="Genomic_DNA"/>
</dbReference>